<feature type="region of interest" description="Disordered" evidence="1">
    <location>
        <begin position="30"/>
        <end position="60"/>
    </location>
</feature>
<organism evidence="3 4">
    <name type="scientific">Schizophyllum amplum</name>
    <dbReference type="NCBI Taxonomy" id="97359"/>
    <lineage>
        <taxon>Eukaryota</taxon>
        <taxon>Fungi</taxon>
        <taxon>Dikarya</taxon>
        <taxon>Basidiomycota</taxon>
        <taxon>Agaricomycotina</taxon>
        <taxon>Agaricomycetes</taxon>
        <taxon>Agaricomycetidae</taxon>
        <taxon>Agaricales</taxon>
        <taxon>Schizophyllaceae</taxon>
        <taxon>Schizophyllum</taxon>
    </lineage>
</organism>
<reference evidence="3 4" key="1">
    <citation type="journal article" date="2019" name="New Phytol.">
        <title>Comparative genomics reveals unique wood-decay strategies and fruiting body development in the Schizophyllaceae.</title>
        <authorList>
            <person name="Almasi E."/>
            <person name="Sahu N."/>
            <person name="Krizsan K."/>
            <person name="Balint B."/>
            <person name="Kovacs G.M."/>
            <person name="Kiss B."/>
            <person name="Cseklye J."/>
            <person name="Drula E."/>
            <person name="Henrissat B."/>
            <person name="Nagy I."/>
            <person name="Chovatia M."/>
            <person name="Adam C."/>
            <person name="LaButti K."/>
            <person name="Lipzen A."/>
            <person name="Riley R."/>
            <person name="Grigoriev I.V."/>
            <person name="Nagy L.G."/>
        </authorList>
    </citation>
    <scope>NUCLEOTIDE SEQUENCE [LARGE SCALE GENOMIC DNA]</scope>
    <source>
        <strain evidence="3 4">NL-1724</strain>
    </source>
</reference>
<dbReference type="EMBL" id="VDMD01000001">
    <property type="protein sequence ID" value="TRM70072.1"/>
    <property type="molecule type" value="Genomic_DNA"/>
</dbReference>
<evidence type="ECO:0000256" key="2">
    <source>
        <dbReference type="SAM" id="SignalP"/>
    </source>
</evidence>
<keyword evidence="2" id="KW-0732">Signal</keyword>
<dbReference type="OrthoDB" id="3167181at2759"/>
<name>A0A550CZ59_9AGAR</name>
<evidence type="ECO:0000313" key="3">
    <source>
        <dbReference type="EMBL" id="TRM70072.1"/>
    </source>
</evidence>
<evidence type="ECO:0000313" key="4">
    <source>
        <dbReference type="Proteomes" id="UP000320762"/>
    </source>
</evidence>
<dbReference type="AlphaFoldDB" id="A0A550CZ59"/>
<feature type="chain" id="PRO_5021901767" evidence="2">
    <location>
        <begin position="25"/>
        <end position="217"/>
    </location>
</feature>
<protein>
    <submittedName>
        <fullName evidence="3">Uncharacterized protein</fullName>
    </submittedName>
</protein>
<proteinExistence type="predicted"/>
<gene>
    <name evidence="3" type="ORF">BD626DRAFT_563760</name>
</gene>
<keyword evidence="4" id="KW-1185">Reference proteome</keyword>
<evidence type="ECO:0000256" key="1">
    <source>
        <dbReference type="SAM" id="MobiDB-lite"/>
    </source>
</evidence>
<dbReference type="STRING" id="97359.A0A550CZ59"/>
<accession>A0A550CZ59</accession>
<comment type="caution">
    <text evidence="3">The sequence shown here is derived from an EMBL/GenBank/DDBJ whole genome shotgun (WGS) entry which is preliminary data.</text>
</comment>
<dbReference type="Proteomes" id="UP000320762">
    <property type="component" value="Unassembled WGS sequence"/>
</dbReference>
<sequence length="217" mass="23424">MLTVARVSSWLLVIVPLLVQAVSSEDMNSQRCARGLPPSAQANLRRSSATERAESSHPPTTYTGLLEVHDDESGNVLGFVSATDIFTREEGLRVSISTNNLCAPFDILAINAEFSSPHYVGIAGGPLKHNSINTAAFTNVDQTAAGSVDGRQSAIWTMNPHSKALKAHLINPDGSRPKTTLAYDARANAFFFVGDLEAYNDVFYYYIAGAVTLYLVD</sequence>
<feature type="signal peptide" evidence="2">
    <location>
        <begin position="1"/>
        <end position="24"/>
    </location>
</feature>